<comment type="caution">
    <text evidence="3">The sequence shown here is derived from an EMBL/GenBank/DDBJ whole genome shotgun (WGS) entry which is preliminary data.</text>
</comment>
<proteinExistence type="predicted"/>
<organism evidence="3 4">
    <name type="scientific">Pseudonocardia yuanmonensis</name>
    <dbReference type="NCBI Taxonomy" id="1095914"/>
    <lineage>
        <taxon>Bacteria</taxon>
        <taxon>Bacillati</taxon>
        <taxon>Actinomycetota</taxon>
        <taxon>Actinomycetes</taxon>
        <taxon>Pseudonocardiales</taxon>
        <taxon>Pseudonocardiaceae</taxon>
        <taxon>Pseudonocardia</taxon>
    </lineage>
</organism>
<evidence type="ECO:0000259" key="2">
    <source>
        <dbReference type="Pfam" id="PF17932"/>
    </source>
</evidence>
<evidence type="ECO:0000313" key="4">
    <source>
        <dbReference type="Proteomes" id="UP001500325"/>
    </source>
</evidence>
<keyword evidence="4" id="KW-1185">Reference proteome</keyword>
<protein>
    <recommendedName>
        <fullName evidence="2">HTH-type transcriptional repressor KstR2 C-terminal domain-containing protein</fullName>
    </recommendedName>
</protein>
<dbReference type="Proteomes" id="UP001500325">
    <property type="component" value="Unassembled WGS sequence"/>
</dbReference>
<evidence type="ECO:0000313" key="3">
    <source>
        <dbReference type="EMBL" id="GAA4701417.1"/>
    </source>
</evidence>
<feature type="domain" description="HTH-type transcriptional repressor KstR2 C-terminal" evidence="2">
    <location>
        <begin position="3"/>
        <end position="56"/>
    </location>
</feature>
<feature type="region of interest" description="Disordered" evidence="1">
    <location>
        <begin position="60"/>
        <end position="82"/>
    </location>
</feature>
<dbReference type="Gene3D" id="1.10.357.10">
    <property type="entry name" value="Tetracycline Repressor, domain 2"/>
    <property type="match status" value="1"/>
</dbReference>
<accession>A0ABP8X5V3</accession>
<dbReference type="EMBL" id="BAABIC010000016">
    <property type="protein sequence ID" value="GAA4701417.1"/>
    <property type="molecule type" value="Genomic_DNA"/>
</dbReference>
<dbReference type="InterPro" id="IPR041490">
    <property type="entry name" value="KstR2_TetR_C"/>
</dbReference>
<gene>
    <name evidence="3" type="ORF">GCM10023215_45420</name>
</gene>
<evidence type="ECO:0000256" key="1">
    <source>
        <dbReference type="SAM" id="MobiDB-lite"/>
    </source>
</evidence>
<sequence length="98" mass="10257">MTGGPAGGVFDADSVRLTGLALSSLGTDVPRWYDPEGEFGPEQIADHYCRLALRMVGSGRSDGRGRIGAGDRGPQAPARRPAKRISVISTLPETCCAV</sequence>
<dbReference type="RefSeq" id="WP_345382752.1">
    <property type="nucleotide sequence ID" value="NZ_BAABIC010000016.1"/>
</dbReference>
<dbReference type="Pfam" id="PF17932">
    <property type="entry name" value="TetR_C_24"/>
    <property type="match status" value="1"/>
</dbReference>
<reference evidence="4" key="1">
    <citation type="journal article" date="2019" name="Int. J. Syst. Evol. Microbiol.">
        <title>The Global Catalogue of Microorganisms (GCM) 10K type strain sequencing project: providing services to taxonomists for standard genome sequencing and annotation.</title>
        <authorList>
            <consortium name="The Broad Institute Genomics Platform"/>
            <consortium name="The Broad Institute Genome Sequencing Center for Infectious Disease"/>
            <person name="Wu L."/>
            <person name="Ma J."/>
        </authorList>
    </citation>
    <scope>NUCLEOTIDE SEQUENCE [LARGE SCALE GENOMIC DNA]</scope>
    <source>
        <strain evidence="4">JCM 18055</strain>
    </source>
</reference>
<name>A0ABP8X5V3_9PSEU</name>